<dbReference type="STRING" id="1827387.A4S15_03765"/>
<dbReference type="Proteomes" id="UP000192872">
    <property type="component" value="Unassembled WGS sequence"/>
</dbReference>
<proteinExistence type="predicted"/>
<protein>
    <recommendedName>
        <fullName evidence="3">Diacylglyceryl transferase</fullName>
    </recommendedName>
</protein>
<accession>A0A1W9I539</accession>
<reference evidence="1 2" key="1">
    <citation type="journal article" date="2017" name="Water Res.">
        <title>Comammox in drinking water systems.</title>
        <authorList>
            <person name="Wang Y."/>
            <person name="Ma L."/>
            <person name="Mao Y."/>
            <person name="Jiang X."/>
            <person name="Xia Y."/>
            <person name="Yu K."/>
            <person name="Li B."/>
            <person name="Zhang T."/>
        </authorList>
    </citation>
    <scope>NUCLEOTIDE SEQUENCE [LARGE SCALE GENOMIC DNA]</scope>
    <source>
        <strain evidence="1">SG_bin8</strain>
    </source>
</reference>
<evidence type="ECO:0000313" key="1">
    <source>
        <dbReference type="EMBL" id="OQW54720.1"/>
    </source>
</evidence>
<dbReference type="Pfam" id="PF10722">
    <property type="entry name" value="YbjN"/>
    <property type="match status" value="1"/>
</dbReference>
<dbReference type="CDD" id="cd17033">
    <property type="entry name" value="DR1245-like"/>
    <property type="match status" value="1"/>
</dbReference>
<sequence length="166" mass="18831">MTLLDLPSDIAANPVDTIEHLAESNDWIFDRSSDDEITISVDGHHCDYHVSFTWMEEIDGLHVACAFDFKVADRQRSEILELLAAINEQLWIGHLDIWAKQSVIMFRQTLMLPEGGDISRSQVELMLRTAIDTCQRYYPAFQFVVWAGKSAKEALDAVLLETMGEA</sequence>
<dbReference type="AlphaFoldDB" id="A0A1W9I539"/>
<evidence type="ECO:0008006" key="3">
    <source>
        <dbReference type="Google" id="ProtNLM"/>
    </source>
</evidence>
<gene>
    <name evidence="1" type="ORF">A4S15_03765</name>
</gene>
<comment type="caution">
    <text evidence="1">The sequence shown here is derived from an EMBL/GenBank/DDBJ whole genome shotgun (WGS) entry which is preliminary data.</text>
</comment>
<dbReference type="InterPro" id="IPR019660">
    <property type="entry name" value="Put_sensory_transdc_reg_YbjN"/>
</dbReference>
<evidence type="ECO:0000313" key="2">
    <source>
        <dbReference type="Proteomes" id="UP000192872"/>
    </source>
</evidence>
<name>A0A1W9I539_9HYPH</name>
<dbReference type="EMBL" id="LWDL01000001">
    <property type="protein sequence ID" value="OQW54720.1"/>
    <property type="molecule type" value="Genomic_DNA"/>
</dbReference>
<organism evidence="1 2">
    <name type="scientific">Candidatus Raskinella chloraquaticus</name>
    <dbReference type="NCBI Taxonomy" id="1951219"/>
    <lineage>
        <taxon>Bacteria</taxon>
        <taxon>Pseudomonadati</taxon>
        <taxon>Pseudomonadota</taxon>
        <taxon>Alphaproteobacteria</taxon>
        <taxon>Hyphomicrobiales</taxon>
        <taxon>Phreatobacteraceae</taxon>
        <taxon>Candidatus Raskinella</taxon>
    </lineage>
</organism>
<dbReference type="RefSeq" id="WP_376801533.1">
    <property type="nucleotide sequence ID" value="NZ_DBNB01000012.1"/>
</dbReference>